<dbReference type="InterPro" id="IPR000717">
    <property type="entry name" value="PCI_dom"/>
</dbReference>
<evidence type="ECO:0000259" key="2">
    <source>
        <dbReference type="PROSITE" id="PS50250"/>
    </source>
</evidence>
<dbReference type="PANTHER" id="PTHR12436:SF4">
    <property type="entry name" value="LEUKOCYTE RECEPTOR CLUSTER MEMBER 8"/>
    <property type="match status" value="1"/>
</dbReference>
<dbReference type="EMBL" id="ML979139">
    <property type="protein sequence ID" value="KAF1913171.1"/>
    <property type="molecule type" value="Genomic_DNA"/>
</dbReference>
<dbReference type="Gene3D" id="1.25.40.990">
    <property type="match status" value="1"/>
</dbReference>
<dbReference type="InterPro" id="IPR045107">
    <property type="entry name" value="SAC3/GANP/THP3"/>
</dbReference>
<dbReference type="OrthoDB" id="199574at2759"/>
<dbReference type="PANTHER" id="PTHR12436">
    <property type="entry name" value="80 KDA MCM3-ASSOCIATED PROTEIN"/>
    <property type="match status" value="1"/>
</dbReference>
<protein>
    <submittedName>
        <fullName evidence="3">SAC3/GANP/Nin1/mts3/eIF-3 p25 family-domain-containing protein</fullName>
    </submittedName>
</protein>
<dbReference type="Proteomes" id="UP000800096">
    <property type="component" value="Unassembled WGS sequence"/>
</dbReference>
<evidence type="ECO:0000256" key="1">
    <source>
        <dbReference type="SAM" id="MobiDB-lite"/>
    </source>
</evidence>
<dbReference type="InterPro" id="IPR005062">
    <property type="entry name" value="SAC3/GANP/THP3_conserved"/>
</dbReference>
<dbReference type="FunFam" id="1.25.40.990:FF:000006">
    <property type="entry name" value="Putative SAC3/GANP domain protein"/>
    <property type="match status" value="1"/>
</dbReference>
<name>A0A6A5QC42_AMPQU</name>
<sequence>MSLSSAPWQPPAYNAVTPRTTLQPASASANIMSRPQQPKKVEWPPAVRDYVRRAFDPANAIPGISSADMQTKLKATISFYAERGAQETIDWPTYPLPQQLLQQERKAAALTHAGVAQSAQLNGSNRHTNPLSSPQATKRKSQDPEELASQQADATMPPWRKTNLESRMTFVEGRSDKRQKKSAASGDTFSKFDQADLDKRRQRFQLGGNGTKMTLPSAPPRNDEDEMTTAPVIGTNGNLEKSYFRLTAPPKPETVRPLHVLEKTLSMLRQKWKSEKNYNYICNQFKSLRQDLTVQHIKNAFTVKVYEIHARISLEKGDLGEYNQCQTQLKALYAQGLEGKPAEFKAYRILYIVYTCNKSDMNDMLAELTLADKSHPWIKHALDVRSALALGNYHKFFKLYLAAKNMGSYLMDMFIERERLNALANISRGYANVTLRFLTDELGFDNDDICREFLESHGAQSIIESQTDRVKIREAAALFEGLRAAAFRKVDIKGQI</sequence>
<dbReference type="PROSITE" id="PS50250">
    <property type="entry name" value="PCI"/>
    <property type="match status" value="1"/>
</dbReference>
<reference evidence="3" key="1">
    <citation type="journal article" date="2020" name="Stud. Mycol.">
        <title>101 Dothideomycetes genomes: a test case for predicting lifestyles and emergence of pathogens.</title>
        <authorList>
            <person name="Haridas S."/>
            <person name="Albert R."/>
            <person name="Binder M."/>
            <person name="Bloem J."/>
            <person name="Labutti K."/>
            <person name="Salamov A."/>
            <person name="Andreopoulos B."/>
            <person name="Baker S."/>
            <person name="Barry K."/>
            <person name="Bills G."/>
            <person name="Bluhm B."/>
            <person name="Cannon C."/>
            <person name="Castanera R."/>
            <person name="Culley D."/>
            <person name="Daum C."/>
            <person name="Ezra D."/>
            <person name="Gonzalez J."/>
            <person name="Henrissat B."/>
            <person name="Kuo A."/>
            <person name="Liang C."/>
            <person name="Lipzen A."/>
            <person name="Lutzoni F."/>
            <person name="Magnuson J."/>
            <person name="Mondo S."/>
            <person name="Nolan M."/>
            <person name="Ohm R."/>
            <person name="Pangilinan J."/>
            <person name="Park H.-J."/>
            <person name="Ramirez L."/>
            <person name="Alfaro M."/>
            <person name="Sun H."/>
            <person name="Tritt A."/>
            <person name="Yoshinaga Y."/>
            <person name="Zwiers L.-H."/>
            <person name="Turgeon B."/>
            <person name="Goodwin S."/>
            <person name="Spatafora J."/>
            <person name="Crous P."/>
            <person name="Grigoriev I."/>
        </authorList>
    </citation>
    <scope>NUCLEOTIDE SEQUENCE</scope>
    <source>
        <strain evidence="3">HMLAC05119</strain>
    </source>
</reference>
<keyword evidence="4" id="KW-1185">Reference proteome</keyword>
<feature type="compositionally biased region" description="Polar residues" evidence="1">
    <location>
        <begin position="17"/>
        <end position="36"/>
    </location>
</feature>
<evidence type="ECO:0000313" key="4">
    <source>
        <dbReference type="Proteomes" id="UP000800096"/>
    </source>
</evidence>
<accession>A0A6A5QC42</accession>
<feature type="region of interest" description="Disordered" evidence="1">
    <location>
        <begin position="111"/>
        <end position="234"/>
    </location>
</feature>
<dbReference type="GO" id="GO:0005634">
    <property type="term" value="C:nucleus"/>
    <property type="evidence" value="ECO:0007669"/>
    <property type="project" value="TreeGrafter"/>
</dbReference>
<gene>
    <name evidence="3" type="ORF">BDU57DRAFT_346697</name>
</gene>
<proteinExistence type="predicted"/>
<feature type="region of interest" description="Disordered" evidence="1">
    <location>
        <begin position="1"/>
        <end position="44"/>
    </location>
</feature>
<dbReference type="AlphaFoldDB" id="A0A6A5QC42"/>
<dbReference type="Pfam" id="PF03399">
    <property type="entry name" value="SAC3_GANP"/>
    <property type="match status" value="1"/>
</dbReference>
<organism evidence="3 4">
    <name type="scientific">Ampelomyces quisqualis</name>
    <name type="common">Powdery mildew agent</name>
    <dbReference type="NCBI Taxonomy" id="50730"/>
    <lineage>
        <taxon>Eukaryota</taxon>
        <taxon>Fungi</taxon>
        <taxon>Dikarya</taxon>
        <taxon>Ascomycota</taxon>
        <taxon>Pezizomycotina</taxon>
        <taxon>Dothideomycetes</taxon>
        <taxon>Pleosporomycetidae</taxon>
        <taxon>Pleosporales</taxon>
        <taxon>Pleosporineae</taxon>
        <taxon>Phaeosphaeriaceae</taxon>
        <taxon>Ampelomyces</taxon>
    </lineage>
</organism>
<evidence type="ECO:0000313" key="3">
    <source>
        <dbReference type="EMBL" id="KAF1913171.1"/>
    </source>
</evidence>
<feature type="compositionally biased region" description="Polar residues" evidence="1">
    <location>
        <begin position="117"/>
        <end position="136"/>
    </location>
</feature>
<feature type="domain" description="PCI" evidence="2">
    <location>
        <begin position="318"/>
        <end position="486"/>
    </location>
</feature>